<evidence type="ECO:0000256" key="11">
    <source>
        <dbReference type="SAM" id="SignalP"/>
    </source>
</evidence>
<dbReference type="InterPro" id="IPR001841">
    <property type="entry name" value="Znf_RING"/>
</dbReference>
<keyword evidence="10" id="KW-0812">Transmembrane</keyword>
<feature type="signal peptide" evidence="11">
    <location>
        <begin position="1"/>
        <end position="22"/>
    </location>
</feature>
<sequence length="359" mass="40908">MLKSVQMRAVFLLTIVLRTSRAASVKYCSLDDVKPTSMAWNPDSGDYVFANHTDSDVSNVDDQPHRRVQSLNGFVEAMLLHQSRQLDENTTTTTMTTVNATSWQRFEARQCTCSDQAMDFYCPLPWTHCSVEEGGRPAGCVYINKQTRFVRFAWLVCLCFYLGLFVCLVYTNSGRSVVDYVMSRCFPKWSQWVADRILRRDPERATFLITRYARQRRQMIEQRYLEIMATRFQGGINVPGVHILGLGGALPRLPEQDDNDEEGRPTQLALKTRTYHCCDSTEDEEEELSCTICFVQVEEGDRVGVLPCKHLFHASCLKSWLARRNVCPLCAKPAAKPRYDNDETDRLEDTASSSSDSAV</sequence>
<evidence type="ECO:0000256" key="2">
    <source>
        <dbReference type="ARBA" id="ARBA00012483"/>
    </source>
</evidence>
<keyword evidence="10" id="KW-0472">Membrane</keyword>
<gene>
    <name evidence="13" type="ORF">CTEN0397_LOCUS11219</name>
</gene>
<accession>A0A7S1D710</accession>
<keyword evidence="6" id="KW-0833">Ubl conjugation pathway</keyword>
<dbReference type="SUPFAM" id="SSF57850">
    <property type="entry name" value="RING/U-box"/>
    <property type="match status" value="1"/>
</dbReference>
<feature type="domain" description="RING-type" evidence="12">
    <location>
        <begin position="290"/>
        <end position="330"/>
    </location>
</feature>
<feature type="compositionally biased region" description="Polar residues" evidence="9">
    <location>
        <begin position="350"/>
        <end position="359"/>
    </location>
</feature>
<dbReference type="SMART" id="SM00744">
    <property type="entry name" value="RINGv"/>
    <property type="match status" value="1"/>
</dbReference>
<evidence type="ECO:0000256" key="4">
    <source>
        <dbReference type="ARBA" id="ARBA00022723"/>
    </source>
</evidence>
<feature type="transmembrane region" description="Helical" evidence="10">
    <location>
        <begin position="152"/>
        <end position="170"/>
    </location>
</feature>
<evidence type="ECO:0000256" key="6">
    <source>
        <dbReference type="ARBA" id="ARBA00022786"/>
    </source>
</evidence>
<dbReference type="GO" id="GO:0008270">
    <property type="term" value="F:zinc ion binding"/>
    <property type="evidence" value="ECO:0007669"/>
    <property type="project" value="UniProtKB-KW"/>
</dbReference>
<reference evidence="13" key="1">
    <citation type="submission" date="2021-01" db="EMBL/GenBank/DDBJ databases">
        <authorList>
            <person name="Corre E."/>
            <person name="Pelletier E."/>
            <person name="Niang G."/>
            <person name="Scheremetjew M."/>
            <person name="Finn R."/>
            <person name="Kale V."/>
            <person name="Holt S."/>
            <person name="Cochrane G."/>
            <person name="Meng A."/>
            <person name="Brown T."/>
            <person name="Cohen L."/>
        </authorList>
    </citation>
    <scope>NUCLEOTIDE SEQUENCE</scope>
    <source>
        <strain evidence="13">ECT3854</strain>
    </source>
</reference>
<comment type="catalytic activity">
    <reaction evidence="1">
        <text>S-ubiquitinyl-[E2 ubiquitin-conjugating enzyme]-L-cysteine + [acceptor protein]-L-lysine = [E2 ubiquitin-conjugating enzyme]-L-cysteine + N(6)-ubiquitinyl-[acceptor protein]-L-lysine.</text>
        <dbReference type="EC" id="2.3.2.27"/>
    </reaction>
</comment>
<dbReference type="AlphaFoldDB" id="A0A7S1D710"/>
<keyword evidence="3" id="KW-0808">Transferase</keyword>
<feature type="chain" id="PRO_5031057797" description="RING-type E3 ubiquitin transferase" evidence="11">
    <location>
        <begin position="23"/>
        <end position="359"/>
    </location>
</feature>
<dbReference type="SMART" id="SM00184">
    <property type="entry name" value="RING"/>
    <property type="match status" value="1"/>
</dbReference>
<evidence type="ECO:0000256" key="5">
    <source>
        <dbReference type="ARBA" id="ARBA00022771"/>
    </source>
</evidence>
<dbReference type="InterPro" id="IPR011016">
    <property type="entry name" value="Znf_RING-CH"/>
</dbReference>
<dbReference type="PANTHER" id="PTHR22937:SF65">
    <property type="entry name" value="E3 UBIQUITIN-PROTEIN LIGASE ARK2C"/>
    <property type="match status" value="1"/>
</dbReference>
<keyword evidence="4" id="KW-0479">Metal-binding</keyword>
<dbReference type="PANTHER" id="PTHR22937">
    <property type="entry name" value="E3 UBIQUITIN-PROTEIN LIGASE RNF165"/>
    <property type="match status" value="1"/>
</dbReference>
<dbReference type="InterPro" id="IPR045191">
    <property type="entry name" value="MBR1/2-like"/>
</dbReference>
<evidence type="ECO:0000256" key="10">
    <source>
        <dbReference type="SAM" id="Phobius"/>
    </source>
</evidence>
<name>A0A7S1D710_CYCTE</name>
<proteinExistence type="predicted"/>
<evidence type="ECO:0000256" key="7">
    <source>
        <dbReference type="ARBA" id="ARBA00022833"/>
    </source>
</evidence>
<keyword evidence="11" id="KW-0732">Signal</keyword>
<dbReference type="Gene3D" id="3.30.40.10">
    <property type="entry name" value="Zinc/RING finger domain, C3HC4 (zinc finger)"/>
    <property type="match status" value="1"/>
</dbReference>
<protein>
    <recommendedName>
        <fullName evidence="2">RING-type E3 ubiquitin transferase</fullName>
        <ecNumber evidence="2">2.3.2.27</ecNumber>
    </recommendedName>
</protein>
<dbReference type="EMBL" id="HBFW01017520">
    <property type="protein sequence ID" value="CAD8940153.1"/>
    <property type="molecule type" value="Transcribed_RNA"/>
</dbReference>
<organism evidence="13">
    <name type="scientific">Cyclophora tenuis</name>
    <name type="common">Marine diatom</name>
    <dbReference type="NCBI Taxonomy" id="216820"/>
    <lineage>
        <taxon>Eukaryota</taxon>
        <taxon>Sar</taxon>
        <taxon>Stramenopiles</taxon>
        <taxon>Ochrophyta</taxon>
        <taxon>Bacillariophyta</taxon>
        <taxon>Fragilariophyceae</taxon>
        <taxon>Fragilariophycidae</taxon>
        <taxon>Cyclophorales</taxon>
        <taxon>Cyclophoraceae</taxon>
        <taxon>Cyclophora</taxon>
    </lineage>
</organism>
<feature type="region of interest" description="Disordered" evidence="9">
    <location>
        <begin position="335"/>
        <end position="359"/>
    </location>
</feature>
<keyword evidence="5 8" id="KW-0863">Zinc-finger</keyword>
<dbReference type="InterPro" id="IPR013083">
    <property type="entry name" value="Znf_RING/FYVE/PHD"/>
</dbReference>
<dbReference type="PROSITE" id="PS50089">
    <property type="entry name" value="ZF_RING_2"/>
    <property type="match status" value="1"/>
</dbReference>
<evidence type="ECO:0000313" key="13">
    <source>
        <dbReference type="EMBL" id="CAD8940153.1"/>
    </source>
</evidence>
<keyword evidence="7" id="KW-0862">Zinc</keyword>
<keyword evidence="10" id="KW-1133">Transmembrane helix</keyword>
<dbReference type="EC" id="2.3.2.27" evidence="2"/>
<evidence type="ECO:0000256" key="1">
    <source>
        <dbReference type="ARBA" id="ARBA00000900"/>
    </source>
</evidence>
<evidence type="ECO:0000256" key="3">
    <source>
        <dbReference type="ARBA" id="ARBA00022679"/>
    </source>
</evidence>
<evidence type="ECO:0000259" key="12">
    <source>
        <dbReference type="PROSITE" id="PS50089"/>
    </source>
</evidence>
<evidence type="ECO:0000256" key="8">
    <source>
        <dbReference type="PROSITE-ProRule" id="PRU00175"/>
    </source>
</evidence>
<dbReference type="CDD" id="cd16454">
    <property type="entry name" value="RING-H2_PA-TM-RING"/>
    <property type="match status" value="1"/>
</dbReference>
<evidence type="ECO:0000256" key="9">
    <source>
        <dbReference type="SAM" id="MobiDB-lite"/>
    </source>
</evidence>
<dbReference type="GO" id="GO:0061630">
    <property type="term" value="F:ubiquitin protein ligase activity"/>
    <property type="evidence" value="ECO:0007669"/>
    <property type="project" value="UniProtKB-EC"/>
</dbReference>
<dbReference type="Pfam" id="PF13639">
    <property type="entry name" value="zf-RING_2"/>
    <property type="match status" value="1"/>
</dbReference>